<dbReference type="PANTHER" id="PTHR23302">
    <property type="entry name" value="TRANSMEMBRANE CHANNEL-RELATED"/>
    <property type="match status" value="1"/>
</dbReference>
<feature type="domain" description="TMC" evidence="8">
    <location>
        <begin position="613"/>
        <end position="734"/>
    </location>
</feature>
<feature type="transmembrane region" description="Helical" evidence="6">
    <location>
        <begin position="508"/>
        <end position="527"/>
    </location>
</feature>
<feature type="region of interest" description="Disordered" evidence="7">
    <location>
        <begin position="864"/>
        <end position="895"/>
    </location>
</feature>
<dbReference type="Pfam" id="PF07810">
    <property type="entry name" value="TMC"/>
    <property type="match status" value="1"/>
</dbReference>
<dbReference type="InterPro" id="IPR012496">
    <property type="entry name" value="TMC_dom"/>
</dbReference>
<gene>
    <name evidence="10" type="primary">LOC116946226</name>
</gene>
<dbReference type="GO" id="GO:0008381">
    <property type="term" value="F:mechanosensitive monoatomic ion channel activity"/>
    <property type="evidence" value="ECO:0007669"/>
    <property type="project" value="TreeGrafter"/>
</dbReference>
<evidence type="ECO:0000313" key="9">
    <source>
        <dbReference type="Proteomes" id="UP001318040"/>
    </source>
</evidence>
<feature type="transmembrane region" description="Helical" evidence="6">
    <location>
        <begin position="782"/>
        <end position="801"/>
    </location>
</feature>
<feature type="transmembrane region" description="Helical" evidence="6">
    <location>
        <begin position="412"/>
        <end position="435"/>
    </location>
</feature>
<organism evidence="9 10">
    <name type="scientific">Petromyzon marinus</name>
    <name type="common">Sea lamprey</name>
    <dbReference type="NCBI Taxonomy" id="7757"/>
    <lineage>
        <taxon>Eukaryota</taxon>
        <taxon>Metazoa</taxon>
        <taxon>Chordata</taxon>
        <taxon>Craniata</taxon>
        <taxon>Vertebrata</taxon>
        <taxon>Cyclostomata</taxon>
        <taxon>Hyperoartia</taxon>
        <taxon>Petromyzontiformes</taxon>
        <taxon>Petromyzontidae</taxon>
        <taxon>Petromyzon</taxon>
    </lineage>
</organism>
<keyword evidence="4 6" id="KW-1133">Transmembrane helix</keyword>
<dbReference type="GO" id="GO:0005886">
    <property type="term" value="C:plasma membrane"/>
    <property type="evidence" value="ECO:0007669"/>
    <property type="project" value="InterPro"/>
</dbReference>
<evidence type="ECO:0000256" key="5">
    <source>
        <dbReference type="ARBA" id="ARBA00023136"/>
    </source>
</evidence>
<keyword evidence="9" id="KW-1185">Reference proteome</keyword>
<feature type="compositionally biased region" description="Low complexity" evidence="7">
    <location>
        <begin position="652"/>
        <end position="662"/>
    </location>
</feature>
<feature type="region of interest" description="Disordered" evidence="7">
    <location>
        <begin position="311"/>
        <end position="340"/>
    </location>
</feature>
<evidence type="ECO:0000256" key="4">
    <source>
        <dbReference type="ARBA" id="ARBA00022989"/>
    </source>
</evidence>
<comment type="subcellular location">
    <subcellularLocation>
        <location evidence="1 6">Membrane</location>
        <topology evidence="1 6">Multi-pass membrane protein</topology>
    </subcellularLocation>
</comment>
<sequence length="895" mass="99598">MKTTAEPAGREPSVFTFDFRTLNRETPLEREARLADTFRSRLLRLQARGSPGILSHSVRPNALLNLQQPQQQQLLQQSLLTQQAEFGAWAPSLLPLPEIGPLEDAFLPYSILHELPSRTVGRRQAHCLAPRFCGPLSARIFRFPQPSSALLRMATTPGISVDGTIDEEDDDPSAVDAGVVKQLAFLAPSERLHAVRSLTLALATRRRYRLQAITETAMWRGRPDTKLEALQARTGTLVQSLVQSAQDCVSLVTRPLAPWHTSLREVSGRFGTGVSSYFTLIRTLLAFNLLATVLFTAFLVTPQLLVRAHGDAGGQEDEEGAGTSARGNGTRGNVSRENVARGNGTGPVAFTGLELLTGTGAFTHSSFYYGFYSNETLSWWTSGGEGASAANATGPRGSPAPRTEDPSYNMQLAYLFTMVAYLLTCVFVLLCWLGRSFSENYLRGGEIGFYSRKVFTGWDFALTSSRAVHVTRRNIGTFLKEVLAEGARRNRGSPRARWSRRLLARAPTWLLSMALAAGSAAGLHFLCQSADALERRGEALWLEVSLLLVPAVACLVNTLLPPVFTTLTHLEGYHSPRHGVYASVGRNLLLKVSLLAVLCYDWLQRSPVPHSECWETRLGQDLYRLVVMDFIFSLLGTFFIEFVWRLLLSSSSSSSSCRGKSSSEPEQQGSHKPEFDIARNVLDLIYGQTLAWLGIFFAPLLPLVQLIKLIILFYVKRRSLYLNCQPPTKPWRASQMSTIFLLLLFFPSFFSVVAVVAVTMWTREPSPGCGPFRGLPLAYDAVRRWAASLPFGSAAIAWIYHNLVESPIFFFAATSLVLLIIYINVQILAAQRHVIELLQARIEHEGQDKIFVLEKLREEHKRQMEVKAARQSKRSRQKDKKNYSAQMWPCQADLS</sequence>
<evidence type="ECO:0000256" key="1">
    <source>
        <dbReference type="ARBA" id="ARBA00004141"/>
    </source>
</evidence>
<feature type="region of interest" description="Disordered" evidence="7">
    <location>
        <begin position="652"/>
        <end position="671"/>
    </location>
</feature>
<feature type="transmembrane region" description="Helical" evidence="6">
    <location>
        <begin position="623"/>
        <end position="644"/>
    </location>
</feature>
<feature type="transmembrane region" description="Helical" evidence="6">
    <location>
        <begin position="808"/>
        <end position="829"/>
    </location>
</feature>
<reference evidence="10" key="1">
    <citation type="submission" date="2025-08" db="UniProtKB">
        <authorList>
            <consortium name="RefSeq"/>
        </authorList>
    </citation>
    <scope>IDENTIFICATION</scope>
    <source>
        <tissue evidence="10">Sperm</tissue>
    </source>
</reference>
<dbReference type="PANTHER" id="PTHR23302:SF4">
    <property type="entry name" value="TRANSMEMBRANE CHANNEL-LIKE PROTEIN 6"/>
    <property type="match status" value="1"/>
</dbReference>
<keyword evidence="3 6" id="KW-0812">Transmembrane</keyword>
<feature type="compositionally biased region" description="Basic residues" evidence="7">
    <location>
        <begin position="870"/>
        <end position="879"/>
    </location>
</feature>
<feature type="compositionally biased region" description="Polar residues" evidence="7">
    <location>
        <begin position="325"/>
        <end position="336"/>
    </location>
</feature>
<accession>A0AAJ7X112</accession>
<protein>
    <recommendedName>
        <fullName evidence="6">Transmembrane channel-like protein</fullName>
    </recommendedName>
</protein>
<evidence type="ECO:0000313" key="10">
    <source>
        <dbReference type="RefSeq" id="XP_032817117.1"/>
    </source>
</evidence>
<keyword evidence="5 6" id="KW-0472">Membrane</keyword>
<name>A0AAJ7X112_PETMA</name>
<dbReference type="KEGG" id="pmrn:116946226"/>
<proteinExistence type="inferred from homology"/>
<dbReference type="Proteomes" id="UP001318040">
    <property type="component" value="Chromosome 26"/>
</dbReference>
<evidence type="ECO:0000259" key="8">
    <source>
        <dbReference type="Pfam" id="PF07810"/>
    </source>
</evidence>
<dbReference type="InterPro" id="IPR038900">
    <property type="entry name" value="TMC"/>
</dbReference>
<feature type="transmembrane region" description="Helical" evidence="6">
    <location>
        <begin position="690"/>
        <end position="715"/>
    </location>
</feature>
<evidence type="ECO:0000256" key="2">
    <source>
        <dbReference type="ARBA" id="ARBA00006510"/>
    </source>
</evidence>
<dbReference type="AlphaFoldDB" id="A0AAJ7X112"/>
<comment type="similarity">
    <text evidence="2 6">Belongs to the TMC family.</text>
</comment>
<evidence type="ECO:0000256" key="6">
    <source>
        <dbReference type="RuleBase" id="RU310713"/>
    </source>
</evidence>
<evidence type="ECO:0000256" key="3">
    <source>
        <dbReference type="ARBA" id="ARBA00022692"/>
    </source>
</evidence>
<feature type="transmembrane region" description="Helical" evidence="6">
    <location>
        <begin position="539"/>
        <end position="560"/>
    </location>
</feature>
<evidence type="ECO:0000256" key="7">
    <source>
        <dbReference type="SAM" id="MobiDB-lite"/>
    </source>
</evidence>
<feature type="transmembrane region" description="Helical" evidence="6">
    <location>
        <begin position="277"/>
        <end position="300"/>
    </location>
</feature>
<feature type="transmembrane region" description="Helical" evidence="6">
    <location>
        <begin position="736"/>
        <end position="762"/>
    </location>
</feature>
<dbReference type="RefSeq" id="XP_032817117.1">
    <property type="nucleotide sequence ID" value="XM_032961226.1"/>
</dbReference>